<feature type="coiled-coil region" evidence="1">
    <location>
        <begin position="394"/>
        <end position="466"/>
    </location>
</feature>
<feature type="region of interest" description="Disordered" evidence="2">
    <location>
        <begin position="27"/>
        <end position="60"/>
    </location>
</feature>
<comment type="caution">
    <text evidence="3">The sequence shown here is derived from an EMBL/GenBank/DDBJ whole genome shotgun (WGS) entry which is preliminary data.</text>
</comment>
<evidence type="ECO:0000256" key="1">
    <source>
        <dbReference type="SAM" id="Coils"/>
    </source>
</evidence>
<dbReference type="Proteomes" id="UP001189429">
    <property type="component" value="Unassembled WGS sequence"/>
</dbReference>
<feature type="region of interest" description="Disordered" evidence="2">
    <location>
        <begin position="257"/>
        <end position="293"/>
    </location>
</feature>
<keyword evidence="1" id="KW-0175">Coiled coil</keyword>
<dbReference type="EMBL" id="CAUYUJ010017097">
    <property type="protein sequence ID" value="CAK0871681.1"/>
    <property type="molecule type" value="Genomic_DNA"/>
</dbReference>
<evidence type="ECO:0000313" key="4">
    <source>
        <dbReference type="Proteomes" id="UP001189429"/>
    </source>
</evidence>
<feature type="compositionally biased region" description="Basic and acidic residues" evidence="2">
    <location>
        <begin position="258"/>
        <end position="278"/>
    </location>
</feature>
<feature type="region of interest" description="Disordered" evidence="2">
    <location>
        <begin position="550"/>
        <end position="569"/>
    </location>
</feature>
<gene>
    <name evidence="3" type="ORF">PCOR1329_LOCUS57442</name>
</gene>
<feature type="region of interest" description="Disordered" evidence="2">
    <location>
        <begin position="767"/>
        <end position="788"/>
    </location>
</feature>
<evidence type="ECO:0000313" key="3">
    <source>
        <dbReference type="EMBL" id="CAK0871681.1"/>
    </source>
</evidence>
<organism evidence="3 4">
    <name type="scientific">Prorocentrum cordatum</name>
    <dbReference type="NCBI Taxonomy" id="2364126"/>
    <lineage>
        <taxon>Eukaryota</taxon>
        <taxon>Sar</taxon>
        <taxon>Alveolata</taxon>
        <taxon>Dinophyceae</taxon>
        <taxon>Prorocentrales</taxon>
        <taxon>Prorocentraceae</taxon>
        <taxon>Prorocentrum</taxon>
    </lineage>
</organism>
<accession>A0ABN9VHA4</accession>
<evidence type="ECO:0000256" key="2">
    <source>
        <dbReference type="SAM" id="MobiDB-lite"/>
    </source>
</evidence>
<protein>
    <submittedName>
        <fullName evidence="3">Uncharacterized protein</fullName>
    </submittedName>
</protein>
<keyword evidence="4" id="KW-1185">Reference proteome</keyword>
<reference evidence="3" key="1">
    <citation type="submission" date="2023-10" db="EMBL/GenBank/DDBJ databases">
        <authorList>
            <person name="Chen Y."/>
            <person name="Shah S."/>
            <person name="Dougan E. K."/>
            <person name="Thang M."/>
            <person name="Chan C."/>
        </authorList>
    </citation>
    <scope>NUCLEOTIDE SEQUENCE [LARGE SCALE GENOMIC DNA]</scope>
</reference>
<feature type="compositionally biased region" description="Basic and acidic residues" evidence="2">
    <location>
        <begin position="35"/>
        <end position="52"/>
    </location>
</feature>
<feature type="compositionally biased region" description="Low complexity" evidence="2">
    <location>
        <begin position="280"/>
        <end position="290"/>
    </location>
</feature>
<sequence length="788" mass="85078">MVAQGQEAAAAQAEKMTLDLQALEASKSTAQAALDEERERAKQLSSRCKELEQLSSNSKADLAQAQERYAEYETMVAQGQDAAAAQAEKMTLDLQALEASKKLAQAQDRAAQHEAMVAQAQDAAAAQAAAQVEKMTLDLQALEASKTSAQAALDEERERAKQLSSRCKDLEQLSENAKAELALARADLAAAEDKATARAAVAPVEAELQQSSAAPVAQEAKVLVQQVQRVQLQEQGPGPEAVRRELQEQLEQAAAAQERLREGLEKAEAEVAASRDHGSAASERAAQAEAELAREKEKVRAELERLQQAERARAELESRLAEAERGVRAAGAAEVADLDARVQGLRDELKAEQERGAKLLEAQQQMAGALASGEGLRNELVELETLRVQGDSTLDRATRAEAELEQERQRAAAETKRAREAADAKAFLEGKLAQVESDRVSKESSLRAAERKLQEQEQMLGHTQELKRRLGDLEPKLAALEQRREGASSTAQEDARVADLEQRLAEAAELQSQLQRRLASAEQELNSTKAMSEDFKAFAAQAEAALAEERKKQEKTEQEIMESSTRRDEAITANSKLEAKLLELERKFKAQERHVLPVEAPEMQAAARADVAAGAASMQQPLEQVNLVEKKLKAKPGDVAPVLCSFKVESLDHQQLMEDRNLKAAFEASVKQTLASEAGGLVSKSQIQLVLTAGSVVVEASIEHAPGVDLGAVAQRLGSSLTLARKVAAYIGALDGMSDEHAINHSDGIHRISSGPIKVTNISVTHGSDPKPTAQPMEGRPAQGMAIW</sequence>
<proteinExistence type="predicted"/>
<name>A0ABN9VHA4_9DINO</name>